<dbReference type="GO" id="GO:0016226">
    <property type="term" value="P:iron-sulfur cluster assembly"/>
    <property type="evidence" value="ECO:0007669"/>
    <property type="project" value="InterPro"/>
</dbReference>
<sequence>MSVIMHHAENKTPEISFTDAALKHVVSYLQKKPGHAGIRLSVKKTGCSGLSYVVDYVLAPLEGDLILPLTEEYVVCVDKASYPFLKKMDVDYVKQGLNHKFVFNNPNQTGQCGCGESFTVD</sequence>
<dbReference type="EMBL" id="LNYU01000085">
    <property type="protein sequence ID" value="KTD55648.1"/>
    <property type="molecule type" value="Genomic_DNA"/>
</dbReference>
<comment type="caution">
    <text evidence="3">The sequence shown here is derived from an EMBL/GenBank/DDBJ whole genome shotgun (WGS) entry which is preliminary data.</text>
</comment>
<accession>A0A0W0YFL5</accession>
<dbReference type="PANTHER" id="PTHR10072">
    <property type="entry name" value="IRON-SULFUR CLUSTER ASSEMBLY PROTEIN"/>
    <property type="match status" value="1"/>
</dbReference>
<evidence type="ECO:0000256" key="1">
    <source>
        <dbReference type="ARBA" id="ARBA00006718"/>
    </source>
</evidence>
<gene>
    <name evidence="3" type="primary">sufA</name>
    <name evidence="3" type="ORF">Lsan_3200</name>
</gene>
<dbReference type="Gene3D" id="2.60.300.12">
    <property type="entry name" value="HesB-like domain"/>
    <property type="match status" value="1"/>
</dbReference>
<feature type="domain" description="Core" evidence="2">
    <location>
        <begin position="14"/>
        <end position="116"/>
    </location>
</feature>
<dbReference type="InterPro" id="IPR050322">
    <property type="entry name" value="Fe-S_cluster_asmbl/transfer"/>
</dbReference>
<proteinExistence type="inferred from homology"/>
<dbReference type="InterPro" id="IPR017870">
    <property type="entry name" value="FeS_cluster_insertion_CS"/>
</dbReference>
<dbReference type="GO" id="GO:0005829">
    <property type="term" value="C:cytosol"/>
    <property type="evidence" value="ECO:0007669"/>
    <property type="project" value="TreeGrafter"/>
</dbReference>
<protein>
    <submittedName>
        <fullName evidence="3">Fe-S cluster assembly protein</fullName>
    </submittedName>
</protein>
<dbReference type="SUPFAM" id="SSF89360">
    <property type="entry name" value="HesB-like domain"/>
    <property type="match status" value="1"/>
</dbReference>
<dbReference type="InterPro" id="IPR016092">
    <property type="entry name" value="ATAP"/>
</dbReference>
<dbReference type="Pfam" id="PF01521">
    <property type="entry name" value="Fe-S_biosyn"/>
    <property type="match status" value="1"/>
</dbReference>
<dbReference type="RefSeq" id="WP_058515150.1">
    <property type="nucleotide sequence ID" value="NZ_CAAAIH010000011.1"/>
</dbReference>
<dbReference type="PATRIC" id="fig|45074.5.peg.3442"/>
<reference evidence="3 4" key="1">
    <citation type="submission" date="2015-11" db="EMBL/GenBank/DDBJ databases">
        <title>Genomic analysis of 38 Legionella species identifies large and diverse effector repertoires.</title>
        <authorList>
            <person name="Burstein D."/>
            <person name="Amaro F."/>
            <person name="Zusman T."/>
            <person name="Lifshitz Z."/>
            <person name="Cohen O."/>
            <person name="Gilbert J.A."/>
            <person name="Pupko T."/>
            <person name="Shuman H.A."/>
            <person name="Segal G."/>
        </authorList>
    </citation>
    <scope>NUCLEOTIDE SEQUENCE [LARGE SCALE GENOMIC DNA]</scope>
    <source>
        <strain evidence="3 4">SC-63-C7</strain>
    </source>
</reference>
<dbReference type="InterPro" id="IPR000361">
    <property type="entry name" value="ATAP_core_dom"/>
</dbReference>
<evidence type="ECO:0000313" key="3">
    <source>
        <dbReference type="EMBL" id="KTD55648.1"/>
    </source>
</evidence>
<dbReference type="OrthoDB" id="9801228at2"/>
<organism evidence="3 4">
    <name type="scientific">Legionella santicrucis</name>
    <dbReference type="NCBI Taxonomy" id="45074"/>
    <lineage>
        <taxon>Bacteria</taxon>
        <taxon>Pseudomonadati</taxon>
        <taxon>Pseudomonadota</taxon>
        <taxon>Gammaproteobacteria</taxon>
        <taxon>Legionellales</taxon>
        <taxon>Legionellaceae</taxon>
        <taxon>Legionella</taxon>
    </lineage>
</organism>
<keyword evidence="4" id="KW-1185">Reference proteome</keyword>
<name>A0A0W0YFL5_9GAMM</name>
<dbReference type="PROSITE" id="PS01152">
    <property type="entry name" value="HESB"/>
    <property type="match status" value="1"/>
</dbReference>
<dbReference type="NCBIfam" id="TIGR00049">
    <property type="entry name" value="iron-sulfur cluster assembly accessory protein"/>
    <property type="match status" value="1"/>
</dbReference>
<dbReference type="PANTHER" id="PTHR10072:SF41">
    <property type="entry name" value="IRON-SULFUR CLUSTER ASSEMBLY 1 HOMOLOG, MITOCHONDRIAL"/>
    <property type="match status" value="1"/>
</dbReference>
<evidence type="ECO:0000313" key="4">
    <source>
        <dbReference type="Proteomes" id="UP000054703"/>
    </source>
</evidence>
<comment type="similarity">
    <text evidence="1">Belongs to the HesB/IscA family.</text>
</comment>
<dbReference type="InterPro" id="IPR035903">
    <property type="entry name" value="HesB-like_dom_sf"/>
</dbReference>
<evidence type="ECO:0000259" key="2">
    <source>
        <dbReference type="Pfam" id="PF01521"/>
    </source>
</evidence>
<dbReference type="Proteomes" id="UP000054703">
    <property type="component" value="Unassembled WGS sequence"/>
</dbReference>
<dbReference type="GO" id="GO:0051537">
    <property type="term" value="F:2 iron, 2 sulfur cluster binding"/>
    <property type="evidence" value="ECO:0007669"/>
    <property type="project" value="TreeGrafter"/>
</dbReference>
<dbReference type="AlphaFoldDB" id="A0A0W0YFL5"/>
<dbReference type="STRING" id="45074.Lsan_3200"/>